<keyword evidence="3" id="KW-1185">Reference proteome</keyword>
<feature type="compositionally biased region" description="Polar residues" evidence="1">
    <location>
        <begin position="117"/>
        <end position="127"/>
    </location>
</feature>
<protein>
    <submittedName>
        <fullName evidence="2">Uncharacterized protein</fullName>
    </submittedName>
</protein>
<organism evidence="2 3">
    <name type="scientific">Phytophthora megakarya</name>
    <dbReference type="NCBI Taxonomy" id="4795"/>
    <lineage>
        <taxon>Eukaryota</taxon>
        <taxon>Sar</taxon>
        <taxon>Stramenopiles</taxon>
        <taxon>Oomycota</taxon>
        <taxon>Peronosporomycetes</taxon>
        <taxon>Peronosporales</taxon>
        <taxon>Peronosporaceae</taxon>
        <taxon>Phytophthora</taxon>
    </lineage>
</organism>
<proteinExistence type="predicted"/>
<sequence length="216" mass="24131">MQNSKNLATYVFKKQVADVPDTHIMRAVQGRCHTLKNGFVPDVTSLFRQNLLMDLPIDGCDERIFRYYEDIHGIMEDNGLQGLIEHAKVQQRFHRISQDYATTGDSKLAKRERKLQKPSSANASAKTGVTLADGRPQMCGMEVVLDLELVMIAKSVSLRSILPCLILERDGDQFLLGKDALKRLGIDVDQVLAQLTECTLLADEDDEFPVGAELPT</sequence>
<evidence type="ECO:0000313" key="3">
    <source>
        <dbReference type="Proteomes" id="UP000198211"/>
    </source>
</evidence>
<comment type="caution">
    <text evidence="2">The sequence shown here is derived from an EMBL/GenBank/DDBJ whole genome shotgun (WGS) entry which is preliminary data.</text>
</comment>
<dbReference type="AlphaFoldDB" id="A0A225WYZ0"/>
<dbReference type="OrthoDB" id="166697at2759"/>
<evidence type="ECO:0000313" key="2">
    <source>
        <dbReference type="EMBL" id="OWZ22773.1"/>
    </source>
</evidence>
<feature type="region of interest" description="Disordered" evidence="1">
    <location>
        <begin position="104"/>
        <end position="127"/>
    </location>
</feature>
<gene>
    <name evidence="2" type="ORF">PHMEG_0002470</name>
</gene>
<dbReference type="Proteomes" id="UP000198211">
    <property type="component" value="Unassembled WGS sequence"/>
</dbReference>
<accession>A0A225WYZ0</accession>
<evidence type="ECO:0000256" key="1">
    <source>
        <dbReference type="SAM" id="MobiDB-lite"/>
    </source>
</evidence>
<reference evidence="3" key="1">
    <citation type="submission" date="2017-03" db="EMBL/GenBank/DDBJ databases">
        <title>Phytopthora megakarya and P. palmivora, two closely related causual agents of cacao black pod achieved similar genome size and gene model numbers by different mechanisms.</title>
        <authorList>
            <person name="Ali S."/>
            <person name="Shao J."/>
            <person name="Larry D.J."/>
            <person name="Kronmiller B."/>
            <person name="Shen D."/>
            <person name="Strem M.D."/>
            <person name="Melnick R.L."/>
            <person name="Guiltinan M.J."/>
            <person name="Tyler B.M."/>
            <person name="Meinhardt L.W."/>
            <person name="Bailey B.A."/>
        </authorList>
    </citation>
    <scope>NUCLEOTIDE SEQUENCE [LARGE SCALE GENOMIC DNA]</scope>
    <source>
        <strain evidence="3">zdho120</strain>
    </source>
</reference>
<name>A0A225WYZ0_9STRA</name>
<dbReference type="EMBL" id="NBNE01000110">
    <property type="protein sequence ID" value="OWZ22773.1"/>
    <property type="molecule type" value="Genomic_DNA"/>
</dbReference>